<keyword evidence="1" id="KW-0812">Transmembrane</keyword>
<name>A0A1X4NMN3_9RHOB</name>
<keyword evidence="3" id="KW-1185">Reference proteome</keyword>
<feature type="transmembrane region" description="Helical" evidence="1">
    <location>
        <begin position="157"/>
        <end position="178"/>
    </location>
</feature>
<dbReference type="STRING" id="1123756.MGEO_06590"/>
<accession>A0A1X4NMN3</accession>
<feature type="transmembrane region" description="Helical" evidence="1">
    <location>
        <begin position="96"/>
        <end position="117"/>
    </location>
</feature>
<feature type="transmembrane region" description="Helical" evidence="1">
    <location>
        <begin position="40"/>
        <end position="58"/>
    </location>
</feature>
<keyword evidence="1" id="KW-0472">Membrane</keyword>
<sequence length="315" mass="32995">MVQLLGFVARHGRWSLVAGLLAGLALPGLAQTLRPYLPELVSILLFVAALRIGPRATLGGFRAIGHTLRTVAIYQVVAPLLALAGLASIGMATTPVGMALVLVLAAPSVTGSANFTILMGQDPSVAMRILLIGTALFPVTAFIVLTLSPIVESPAEALLGTARLIAVIFGAVGSAFALRLLVWRDMGDGGRASLDGMSAILLGVIVIGLMSAAGPALLSTPMQFAGWLAFACAINFGMQLLAHRFMPVDDETRDRTGTSIIAGNRNIALFLVALPPEVMDRVLLFIGCYQIPMYLTPILLGKTLRPRAIAGADTY</sequence>
<gene>
    <name evidence="2" type="ORF">MGEO_06590</name>
</gene>
<dbReference type="EMBL" id="JFKC01000004">
    <property type="protein sequence ID" value="OSQ51590.1"/>
    <property type="molecule type" value="Genomic_DNA"/>
</dbReference>
<reference evidence="2 3" key="1">
    <citation type="submission" date="2014-03" db="EMBL/GenBank/DDBJ databases">
        <title>The draft genome sequence of Marivita geojedonensis KCTC 23882.</title>
        <authorList>
            <person name="Lai Q."/>
            <person name="Shao Z."/>
        </authorList>
    </citation>
    <scope>NUCLEOTIDE SEQUENCE [LARGE SCALE GENOMIC DNA]</scope>
    <source>
        <strain evidence="2 3">DPG-138</strain>
    </source>
</reference>
<feature type="transmembrane region" description="Helical" evidence="1">
    <location>
        <begin position="129"/>
        <end position="151"/>
    </location>
</feature>
<feature type="transmembrane region" description="Helical" evidence="1">
    <location>
        <begin position="199"/>
        <end position="218"/>
    </location>
</feature>
<keyword evidence="1" id="KW-1133">Transmembrane helix</keyword>
<protein>
    <recommendedName>
        <fullName evidence="4">Na+-dependent transporter</fullName>
    </recommendedName>
</protein>
<dbReference type="AlphaFoldDB" id="A0A1X4NMN3"/>
<comment type="caution">
    <text evidence="2">The sequence shown here is derived from an EMBL/GenBank/DDBJ whole genome shotgun (WGS) entry which is preliminary data.</text>
</comment>
<evidence type="ECO:0000313" key="3">
    <source>
        <dbReference type="Proteomes" id="UP000193926"/>
    </source>
</evidence>
<proteinExistence type="predicted"/>
<dbReference type="Gene3D" id="1.20.1530.20">
    <property type="match status" value="1"/>
</dbReference>
<evidence type="ECO:0008006" key="4">
    <source>
        <dbReference type="Google" id="ProtNLM"/>
    </source>
</evidence>
<dbReference type="InterPro" id="IPR038770">
    <property type="entry name" value="Na+/solute_symporter_sf"/>
</dbReference>
<evidence type="ECO:0000313" key="2">
    <source>
        <dbReference type="EMBL" id="OSQ51590.1"/>
    </source>
</evidence>
<feature type="transmembrane region" description="Helical" evidence="1">
    <location>
        <begin position="224"/>
        <end position="245"/>
    </location>
</feature>
<dbReference type="Proteomes" id="UP000193926">
    <property type="component" value="Unassembled WGS sequence"/>
</dbReference>
<evidence type="ECO:0000256" key="1">
    <source>
        <dbReference type="SAM" id="Phobius"/>
    </source>
</evidence>
<dbReference type="OrthoDB" id="8477735at2"/>
<feature type="transmembrane region" description="Helical" evidence="1">
    <location>
        <begin position="70"/>
        <end position="90"/>
    </location>
</feature>
<organism evidence="2 3">
    <name type="scientific">Marivita geojedonensis</name>
    <dbReference type="NCBI Taxonomy" id="1123756"/>
    <lineage>
        <taxon>Bacteria</taxon>
        <taxon>Pseudomonadati</taxon>
        <taxon>Pseudomonadota</taxon>
        <taxon>Alphaproteobacteria</taxon>
        <taxon>Rhodobacterales</taxon>
        <taxon>Roseobacteraceae</taxon>
        <taxon>Marivita</taxon>
    </lineage>
</organism>